<dbReference type="GO" id="GO:0036440">
    <property type="term" value="F:citrate synthase activity"/>
    <property type="evidence" value="ECO:0007669"/>
    <property type="project" value="UniProtKB-EC"/>
</dbReference>
<dbReference type="Gene3D" id="2.20.28.60">
    <property type="match status" value="1"/>
</dbReference>
<dbReference type="RefSeq" id="WP_068888705.1">
    <property type="nucleotide sequence ID" value="NZ_CBCRUU010000010.1"/>
</dbReference>
<evidence type="ECO:0000256" key="8">
    <source>
        <dbReference type="PIRSR" id="PIRSR001369-1"/>
    </source>
</evidence>
<reference evidence="11 12" key="1">
    <citation type="submission" date="2016-07" db="EMBL/GenBank/DDBJ databases">
        <title>Acinetobacter sp. ANC 4603.</title>
        <authorList>
            <person name="Radolfova-Krizova L."/>
            <person name="Nemec A."/>
        </authorList>
    </citation>
    <scope>NUCLEOTIDE SEQUENCE [LARGE SCALE GENOMIC DNA]</scope>
    <source>
        <strain evidence="11 12">ANC 4603</strain>
    </source>
</reference>
<dbReference type="InterPro" id="IPR002020">
    <property type="entry name" value="Citrate_synthase"/>
</dbReference>
<dbReference type="GO" id="GO:0005737">
    <property type="term" value="C:cytoplasm"/>
    <property type="evidence" value="ECO:0007669"/>
    <property type="project" value="InterPro"/>
</dbReference>
<dbReference type="STRING" id="1891224.BBP83_10525"/>
<evidence type="ECO:0000256" key="7">
    <source>
        <dbReference type="PIRNR" id="PIRNR001369"/>
    </source>
</evidence>
<dbReference type="EMBL" id="MBDL01000011">
    <property type="protein sequence ID" value="ODA12319.1"/>
    <property type="molecule type" value="Genomic_DNA"/>
</dbReference>
<comment type="caution">
    <text evidence="11">The sequence shown here is derived from an EMBL/GenBank/DDBJ whole genome shotgun (WGS) entry which is preliminary data.</text>
</comment>
<evidence type="ECO:0000256" key="2">
    <source>
        <dbReference type="ARBA" id="ARBA00010566"/>
    </source>
</evidence>
<comment type="pathway">
    <text evidence="1 9">Carbohydrate metabolism; tricarboxylic acid cycle; isocitrate from oxaloacetate: step 1/2.</text>
</comment>
<comment type="catalytic activity">
    <reaction evidence="5 9">
        <text>oxaloacetate + acetyl-CoA + H2O = citrate + CoA + H(+)</text>
        <dbReference type="Rhea" id="RHEA:16845"/>
        <dbReference type="ChEBI" id="CHEBI:15377"/>
        <dbReference type="ChEBI" id="CHEBI:15378"/>
        <dbReference type="ChEBI" id="CHEBI:16452"/>
        <dbReference type="ChEBI" id="CHEBI:16947"/>
        <dbReference type="ChEBI" id="CHEBI:57287"/>
        <dbReference type="ChEBI" id="CHEBI:57288"/>
        <dbReference type="EC" id="2.3.3.16"/>
    </reaction>
</comment>
<evidence type="ECO:0000256" key="4">
    <source>
        <dbReference type="ARBA" id="ARBA00022679"/>
    </source>
</evidence>
<evidence type="ECO:0000313" key="12">
    <source>
        <dbReference type="Proteomes" id="UP000186553"/>
    </source>
</evidence>
<evidence type="ECO:0000256" key="9">
    <source>
        <dbReference type="RuleBase" id="RU003370"/>
    </source>
</evidence>
<accession>A0A1C3CUB6</accession>
<protein>
    <recommendedName>
        <fullName evidence="6 7">Citrate synthase</fullName>
    </recommendedName>
</protein>
<proteinExistence type="inferred from homology"/>
<gene>
    <name evidence="11" type="ORF">BBP83_10525</name>
</gene>
<evidence type="ECO:0000256" key="1">
    <source>
        <dbReference type="ARBA" id="ARBA00004751"/>
    </source>
</evidence>
<dbReference type="Proteomes" id="UP000186553">
    <property type="component" value="Unassembled WGS sequence"/>
</dbReference>
<dbReference type="InterPro" id="IPR019810">
    <property type="entry name" value="Citrate_synthase_AS"/>
</dbReference>
<dbReference type="PANTHER" id="PTHR42871">
    <property type="entry name" value="CITRATE SYNTHASE"/>
    <property type="match status" value="1"/>
</dbReference>
<dbReference type="CDD" id="cd06114">
    <property type="entry name" value="EcCS_like"/>
    <property type="match status" value="1"/>
</dbReference>
<dbReference type="GO" id="GO:0006099">
    <property type="term" value="P:tricarboxylic acid cycle"/>
    <property type="evidence" value="ECO:0007669"/>
    <property type="project" value="UniProtKB-UniRule"/>
</dbReference>
<dbReference type="PROSITE" id="PS00480">
    <property type="entry name" value="CITRATE_SYNTHASE"/>
    <property type="match status" value="1"/>
</dbReference>
<dbReference type="OrthoDB" id="9800864at2"/>
<evidence type="ECO:0000256" key="3">
    <source>
        <dbReference type="ARBA" id="ARBA00022532"/>
    </source>
</evidence>
<dbReference type="FunFam" id="1.10.230.10:FF:000002">
    <property type="entry name" value="Citrate synthase"/>
    <property type="match status" value="1"/>
</dbReference>
<dbReference type="PANTHER" id="PTHR42871:SF1">
    <property type="entry name" value="CITRATE SYNTHASE"/>
    <property type="match status" value="1"/>
</dbReference>
<dbReference type="InterPro" id="IPR016143">
    <property type="entry name" value="Citrate_synth-like_sm_a-sub"/>
</dbReference>
<dbReference type="UniPathway" id="UPA00223">
    <property type="reaction ID" value="UER00717"/>
</dbReference>
<dbReference type="InterPro" id="IPR036969">
    <property type="entry name" value="Citrate_synthase_sf"/>
</dbReference>
<dbReference type="PIRSF" id="PIRSF001369">
    <property type="entry name" value="Citrate_synth"/>
    <property type="match status" value="1"/>
</dbReference>
<dbReference type="Pfam" id="PF00285">
    <property type="entry name" value="Citrate_synt"/>
    <property type="match status" value="1"/>
</dbReference>
<sequence length="425" mass="47329">MSEATGKKAVLQLDGKEIDLPIYSGTLGPDVIDVKDVLAAGHFTFDPGFMATAACESKITFIDGNKGVLLHRGYPIDQLATKADYLETCYLLLNGELPTPEQKEEFDAKVRNHTMVHDQVSRFFNGFRRDAHPMAIMVGVVGALSAFYHNNLDIENVDHREITAIRLIAKVPTLAAWSYKYTVGQPFMYPRNDLSYAENFLYMMFATPADKDYKVNPILAKAMDRIFTLHADHEQNASTSTVRLAGSTGANPYACIAAGISALWGPAHGGANEAVLKMLDEIGTVENVAGFMEKVKTKEVKLMGFGHRVYKNFDPRAKVMKETCDEVLSALGINDPQLALAMELERIALSDEYFIKRNLYPNVDFYSGIILKAIGIPTEMFTVIFALARTVGWISHWLEMHSGPYKIGRPRQLYTGETQRDIQGR</sequence>
<name>A0A1C3CUB6_9GAMM</name>
<keyword evidence="12" id="KW-1185">Reference proteome</keyword>
<evidence type="ECO:0000256" key="6">
    <source>
        <dbReference type="NCBIfam" id="TIGR01798"/>
    </source>
</evidence>
<organism evidence="11 12">
    <name type="scientific">Acinetobacter celticus</name>
    <dbReference type="NCBI Taxonomy" id="1891224"/>
    <lineage>
        <taxon>Bacteria</taxon>
        <taxon>Pseudomonadati</taxon>
        <taxon>Pseudomonadota</taxon>
        <taxon>Gammaproteobacteria</taxon>
        <taxon>Moraxellales</taxon>
        <taxon>Moraxellaceae</taxon>
        <taxon>Acinetobacter</taxon>
    </lineage>
</organism>
<dbReference type="NCBIfam" id="TIGR01798">
    <property type="entry name" value="cit_synth_I"/>
    <property type="match status" value="1"/>
</dbReference>
<keyword evidence="3 9" id="KW-0816">Tricarboxylic acid cycle</keyword>
<feature type="active site" evidence="8">
    <location>
        <position position="307"/>
    </location>
</feature>
<dbReference type="AlphaFoldDB" id="A0A1C3CUB6"/>
<feature type="active site" evidence="8">
    <location>
        <position position="364"/>
    </location>
</feature>
<dbReference type="InterPro" id="IPR016142">
    <property type="entry name" value="Citrate_synth-like_lrg_a-sub"/>
</dbReference>
<dbReference type="Gene3D" id="1.10.580.10">
    <property type="entry name" value="Citrate Synthase, domain 1"/>
    <property type="match status" value="1"/>
</dbReference>
<dbReference type="Gene3D" id="1.10.230.10">
    <property type="entry name" value="Cytochrome P450-Terp, domain 2"/>
    <property type="match status" value="1"/>
</dbReference>
<dbReference type="PRINTS" id="PR00143">
    <property type="entry name" value="CITRTSNTHASE"/>
</dbReference>
<comment type="similarity">
    <text evidence="2 7 10">Belongs to the citrate synthase family.</text>
</comment>
<dbReference type="InterPro" id="IPR010953">
    <property type="entry name" value="Citrate_synthase_typ-I"/>
</dbReference>
<dbReference type="SUPFAM" id="SSF48256">
    <property type="entry name" value="Citrate synthase"/>
    <property type="match status" value="1"/>
</dbReference>
<dbReference type="NCBIfam" id="NF004126">
    <property type="entry name" value="PRK05614.1"/>
    <property type="match status" value="1"/>
</dbReference>
<dbReference type="InterPro" id="IPR024176">
    <property type="entry name" value="Citrate_synthase_bac-typ"/>
</dbReference>
<evidence type="ECO:0000256" key="10">
    <source>
        <dbReference type="RuleBase" id="RU003406"/>
    </source>
</evidence>
<evidence type="ECO:0000256" key="5">
    <source>
        <dbReference type="ARBA" id="ARBA00049288"/>
    </source>
</evidence>
<evidence type="ECO:0000313" key="11">
    <source>
        <dbReference type="EMBL" id="ODA12319.1"/>
    </source>
</evidence>
<keyword evidence="4 7" id="KW-0808">Transferase</keyword>